<dbReference type="Proteomes" id="UP000323946">
    <property type="component" value="Unassembled WGS sequence"/>
</dbReference>
<proteinExistence type="predicted"/>
<dbReference type="AlphaFoldDB" id="A0A5M7BDZ5"/>
<reference evidence="1 2" key="1">
    <citation type="submission" date="2019-09" db="EMBL/GenBank/DDBJ databases">
        <title>Draft genome sequence of the thermophilic Saccharopolyspora hirsuta VKM Ac-666T.</title>
        <authorList>
            <person name="Lobastova T.G."/>
            <person name="Fokina V."/>
            <person name="Bragin E.Y."/>
            <person name="Shtratnikova V.Y."/>
            <person name="Starodumova I.P."/>
            <person name="Tarlachkov S.V."/>
            <person name="Donova M.V."/>
        </authorList>
    </citation>
    <scope>NUCLEOTIDE SEQUENCE [LARGE SCALE GENOMIC DNA]</scope>
    <source>
        <strain evidence="1 2">VKM Ac-666</strain>
    </source>
</reference>
<dbReference type="OrthoDB" id="3404114at2"/>
<sequence length="117" mass="13756">MPIHIVDSATYRTPNYYEFTETAHLDRYIIRARVRRDFYQQQSFARAHVLADDMTWTHLIDEDPHDWHPGTAPPRDTKLRPEYELAAPAYRLLQRAEQILLPCGPTCQIPDTTNEMC</sequence>
<protein>
    <submittedName>
        <fullName evidence="1">Uncharacterized protein</fullName>
    </submittedName>
</protein>
<comment type="caution">
    <text evidence="1">The sequence shown here is derived from an EMBL/GenBank/DDBJ whole genome shotgun (WGS) entry which is preliminary data.</text>
</comment>
<gene>
    <name evidence="1" type="ORF">F1721_32885</name>
</gene>
<evidence type="ECO:0000313" key="1">
    <source>
        <dbReference type="EMBL" id="KAA5825435.1"/>
    </source>
</evidence>
<name>A0A5M7BDZ5_SACHI</name>
<organism evidence="1 2">
    <name type="scientific">Saccharopolyspora hirsuta</name>
    <dbReference type="NCBI Taxonomy" id="1837"/>
    <lineage>
        <taxon>Bacteria</taxon>
        <taxon>Bacillati</taxon>
        <taxon>Actinomycetota</taxon>
        <taxon>Actinomycetes</taxon>
        <taxon>Pseudonocardiales</taxon>
        <taxon>Pseudonocardiaceae</taxon>
        <taxon>Saccharopolyspora</taxon>
    </lineage>
</organism>
<keyword evidence="2" id="KW-1185">Reference proteome</keyword>
<dbReference type="EMBL" id="VWPH01000021">
    <property type="protein sequence ID" value="KAA5825435.1"/>
    <property type="molecule type" value="Genomic_DNA"/>
</dbReference>
<evidence type="ECO:0000313" key="2">
    <source>
        <dbReference type="Proteomes" id="UP000323946"/>
    </source>
</evidence>
<accession>A0A5M7BDZ5</accession>
<dbReference type="RefSeq" id="WP_150070751.1">
    <property type="nucleotide sequence ID" value="NZ_VWPH01000021.1"/>
</dbReference>